<proteinExistence type="predicted"/>
<dbReference type="InterPro" id="IPR004360">
    <property type="entry name" value="Glyas_Fos-R_dOase_dom"/>
</dbReference>
<evidence type="ECO:0000313" key="2">
    <source>
        <dbReference type="EMBL" id="ABR69222.1"/>
    </source>
</evidence>
<reference evidence="2" key="1">
    <citation type="submission" date="2007-06" db="EMBL/GenBank/DDBJ databases">
        <title>Complete sequence of Marinomonas sp. MWYL1.</title>
        <authorList>
            <consortium name="US DOE Joint Genome Institute"/>
            <person name="Copeland A."/>
            <person name="Lucas S."/>
            <person name="Lapidus A."/>
            <person name="Barry K."/>
            <person name="Glavina del Rio T."/>
            <person name="Dalin E."/>
            <person name="Tice H."/>
            <person name="Pitluck S."/>
            <person name="Kiss H."/>
            <person name="Brettin T."/>
            <person name="Bruce D."/>
            <person name="Detter J.C."/>
            <person name="Han C."/>
            <person name="Schmutz J."/>
            <person name="Larimer F."/>
            <person name="Land M."/>
            <person name="Hauser L."/>
            <person name="Kyrpides N."/>
            <person name="Kim E."/>
            <person name="Johnston A.W.B."/>
            <person name="Todd J.D."/>
            <person name="Rogers R."/>
            <person name="Wexler M."/>
            <person name="Bond P.L."/>
            <person name="Li Y."/>
            <person name="Richardson P."/>
        </authorList>
    </citation>
    <scope>NUCLEOTIDE SEQUENCE [LARGE SCALE GENOMIC DNA]</scope>
    <source>
        <strain evidence="2">MWYL1</strain>
    </source>
</reference>
<protein>
    <submittedName>
        <fullName evidence="2">Glyoxalase/bleomycin resistance protein/dioxygenase</fullName>
    </submittedName>
</protein>
<dbReference type="KEGG" id="mmw:Mmwyl1_0281"/>
<dbReference type="eggNOG" id="COG0346">
    <property type="taxonomic scope" value="Bacteria"/>
</dbReference>
<keyword evidence="2" id="KW-0560">Oxidoreductase</keyword>
<dbReference type="Gene3D" id="3.10.180.10">
    <property type="entry name" value="2,3-Dihydroxybiphenyl 1,2-Dioxygenase, domain 1"/>
    <property type="match status" value="1"/>
</dbReference>
<dbReference type="InterPro" id="IPR029068">
    <property type="entry name" value="Glyas_Bleomycin-R_OHBP_Dase"/>
</dbReference>
<feature type="domain" description="VOC" evidence="1">
    <location>
        <begin position="2"/>
        <end position="120"/>
    </location>
</feature>
<keyword evidence="2" id="KW-0223">Dioxygenase</keyword>
<dbReference type="EMBL" id="CP000749">
    <property type="protein sequence ID" value="ABR69222.1"/>
    <property type="molecule type" value="Genomic_DNA"/>
</dbReference>
<dbReference type="Pfam" id="PF00903">
    <property type="entry name" value="Glyoxalase"/>
    <property type="match status" value="1"/>
</dbReference>
<dbReference type="InterPro" id="IPR037523">
    <property type="entry name" value="VOC_core"/>
</dbReference>
<dbReference type="SUPFAM" id="SSF54593">
    <property type="entry name" value="Glyoxalase/Bleomycin resistance protein/Dihydroxybiphenyl dioxygenase"/>
    <property type="match status" value="1"/>
</dbReference>
<gene>
    <name evidence="2" type="ordered locus">Mmwyl1_0281</name>
</gene>
<accession>A6VRZ3</accession>
<dbReference type="OrthoDB" id="9797663at2"/>
<organism evidence="2">
    <name type="scientific">Marinomonas sp. (strain MWYL1)</name>
    <dbReference type="NCBI Taxonomy" id="400668"/>
    <lineage>
        <taxon>Bacteria</taxon>
        <taxon>Pseudomonadati</taxon>
        <taxon>Pseudomonadota</taxon>
        <taxon>Gammaproteobacteria</taxon>
        <taxon>Oceanospirillales</taxon>
        <taxon>Oceanospirillaceae</taxon>
        <taxon>Marinomonas</taxon>
    </lineage>
</organism>
<dbReference type="STRING" id="400668.Mmwyl1_0281"/>
<evidence type="ECO:0000259" key="1">
    <source>
        <dbReference type="PROSITE" id="PS51819"/>
    </source>
</evidence>
<sequence>MTLFSTRLIVNDIKKMVSFYEFISEREADWLAPVFAELKTEKAHLAFGSIETVALFKEGCAEPSFNRTAILEFLVDDVDKEFERLENRVDLVHPPKDMPWGNRTFQFRDPEGNLVSFFTPKTSEAKDRFNLGT</sequence>
<dbReference type="AlphaFoldDB" id="A6VRZ3"/>
<name>A6VRZ3_MARMS</name>
<dbReference type="HOGENOM" id="CLU_046006_18_5_6"/>
<dbReference type="PROSITE" id="PS51819">
    <property type="entry name" value="VOC"/>
    <property type="match status" value="1"/>
</dbReference>
<dbReference type="GO" id="GO:0051213">
    <property type="term" value="F:dioxygenase activity"/>
    <property type="evidence" value="ECO:0007669"/>
    <property type="project" value="UniProtKB-KW"/>
</dbReference>